<dbReference type="SMART" id="SM00304">
    <property type="entry name" value="HAMP"/>
    <property type="match status" value="1"/>
</dbReference>
<name>A0A840TFP7_9BACT</name>
<evidence type="ECO:0000313" key="14">
    <source>
        <dbReference type="Proteomes" id="UP000557307"/>
    </source>
</evidence>
<dbReference type="InterPro" id="IPR003594">
    <property type="entry name" value="HATPase_dom"/>
</dbReference>
<protein>
    <recommendedName>
        <fullName evidence="3">histidine kinase</fullName>
        <ecNumber evidence="3">2.7.13.3</ecNumber>
    </recommendedName>
</protein>
<organism evidence="13 14">
    <name type="scientific">Rhabdobacter roseus</name>
    <dbReference type="NCBI Taxonomy" id="1655419"/>
    <lineage>
        <taxon>Bacteria</taxon>
        <taxon>Pseudomonadati</taxon>
        <taxon>Bacteroidota</taxon>
        <taxon>Cytophagia</taxon>
        <taxon>Cytophagales</taxon>
        <taxon>Cytophagaceae</taxon>
        <taxon>Rhabdobacter</taxon>
    </lineage>
</organism>
<evidence type="ECO:0000256" key="8">
    <source>
        <dbReference type="ARBA" id="ARBA00022989"/>
    </source>
</evidence>
<dbReference type="EC" id="2.7.13.3" evidence="3"/>
<keyword evidence="14" id="KW-1185">Reference proteome</keyword>
<dbReference type="GO" id="GO:0005886">
    <property type="term" value="C:plasma membrane"/>
    <property type="evidence" value="ECO:0007669"/>
    <property type="project" value="TreeGrafter"/>
</dbReference>
<keyword evidence="10" id="KW-0472">Membrane</keyword>
<evidence type="ECO:0000256" key="2">
    <source>
        <dbReference type="ARBA" id="ARBA00004370"/>
    </source>
</evidence>
<evidence type="ECO:0000256" key="3">
    <source>
        <dbReference type="ARBA" id="ARBA00012438"/>
    </source>
</evidence>
<feature type="transmembrane region" description="Helical" evidence="10">
    <location>
        <begin position="7"/>
        <end position="30"/>
    </location>
</feature>
<dbReference type="SUPFAM" id="SSF47384">
    <property type="entry name" value="Homodimeric domain of signal transducing histidine kinase"/>
    <property type="match status" value="1"/>
</dbReference>
<keyword evidence="6 10" id="KW-0812">Transmembrane</keyword>
<evidence type="ECO:0000256" key="9">
    <source>
        <dbReference type="ARBA" id="ARBA00023012"/>
    </source>
</evidence>
<keyword evidence="5" id="KW-0808">Transferase</keyword>
<dbReference type="InterPro" id="IPR003660">
    <property type="entry name" value="HAMP_dom"/>
</dbReference>
<feature type="transmembrane region" description="Helical" evidence="10">
    <location>
        <begin position="156"/>
        <end position="175"/>
    </location>
</feature>
<dbReference type="SMART" id="SM00388">
    <property type="entry name" value="HisKA"/>
    <property type="match status" value="1"/>
</dbReference>
<proteinExistence type="predicted"/>
<evidence type="ECO:0000256" key="1">
    <source>
        <dbReference type="ARBA" id="ARBA00000085"/>
    </source>
</evidence>
<accession>A0A840TFP7</accession>
<dbReference type="SUPFAM" id="SSF55874">
    <property type="entry name" value="ATPase domain of HSP90 chaperone/DNA topoisomerase II/histidine kinase"/>
    <property type="match status" value="1"/>
</dbReference>
<dbReference type="Pfam" id="PF02518">
    <property type="entry name" value="HATPase_c"/>
    <property type="match status" value="1"/>
</dbReference>
<dbReference type="EMBL" id="JACHGF010000001">
    <property type="protein sequence ID" value="MBB5281991.1"/>
    <property type="molecule type" value="Genomic_DNA"/>
</dbReference>
<dbReference type="AlphaFoldDB" id="A0A840TFP7"/>
<evidence type="ECO:0000313" key="13">
    <source>
        <dbReference type="EMBL" id="MBB5281991.1"/>
    </source>
</evidence>
<dbReference type="CDD" id="cd00082">
    <property type="entry name" value="HisKA"/>
    <property type="match status" value="1"/>
</dbReference>
<keyword evidence="8 10" id="KW-1133">Transmembrane helix</keyword>
<comment type="caution">
    <text evidence="13">The sequence shown here is derived from an EMBL/GenBank/DDBJ whole genome shotgun (WGS) entry which is preliminary data.</text>
</comment>
<dbReference type="PANTHER" id="PTHR45436:SF5">
    <property type="entry name" value="SENSOR HISTIDINE KINASE TRCS"/>
    <property type="match status" value="1"/>
</dbReference>
<evidence type="ECO:0000256" key="10">
    <source>
        <dbReference type="SAM" id="Phobius"/>
    </source>
</evidence>
<dbReference type="Gene3D" id="1.10.287.130">
    <property type="match status" value="1"/>
</dbReference>
<keyword evidence="7 13" id="KW-0418">Kinase</keyword>
<dbReference type="PANTHER" id="PTHR45436">
    <property type="entry name" value="SENSOR HISTIDINE KINASE YKOH"/>
    <property type="match status" value="1"/>
</dbReference>
<dbReference type="Gene3D" id="6.10.340.10">
    <property type="match status" value="1"/>
</dbReference>
<evidence type="ECO:0000256" key="6">
    <source>
        <dbReference type="ARBA" id="ARBA00022692"/>
    </source>
</evidence>
<evidence type="ECO:0000256" key="4">
    <source>
        <dbReference type="ARBA" id="ARBA00022553"/>
    </source>
</evidence>
<dbReference type="GO" id="GO:0000155">
    <property type="term" value="F:phosphorelay sensor kinase activity"/>
    <property type="evidence" value="ECO:0007669"/>
    <property type="project" value="InterPro"/>
</dbReference>
<dbReference type="PROSITE" id="PS50885">
    <property type="entry name" value="HAMP"/>
    <property type="match status" value="1"/>
</dbReference>
<reference evidence="13 14" key="1">
    <citation type="submission" date="2020-08" db="EMBL/GenBank/DDBJ databases">
        <title>Genomic Encyclopedia of Type Strains, Phase IV (KMG-IV): sequencing the most valuable type-strain genomes for metagenomic binning, comparative biology and taxonomic classification.</title>
        <authorList>
            <person name="Goeker M."/>
        </authorList>
    </citation>
    <scope>NUCLEOTIDE SEQUENCE [LARGE SCALE GENOMIC DNA]</scope>
    <source>
        <strain evidence="13 14">DSM 105074</strain>
    </source>
</reference>
<gene>
    <name evidence="13" type="ORF">HNQ92_000112</name>
</gene>
<feature type="domain" description="Histidine kinase" evidence="11">
    <location>
        <begin position="239"/>
        <end position="452"/>
    </location>
</feature>
<dbReference type="InterPro" id="IPR003661">
    <property type="entry name" value="HisK_dim/P_dom"/>
</dbReference>
<dbReference type="InterPro" id="IPR036890">
    <property type="entry name" value="HATPase_C_sf"/>
</dbReference>
<dbReference type="RefSeq" id="WP_184169390.1">
    <property type="nucleotide sequence ID" value="NZ_JACHGF010000001.1"/>
</dbReference>
<dbReference type="Pfam" id="PF00512">
    <property type="entry name" value="HisKA"/>
    <property type="match status" value="1"/>
</dbReference>
<comment type="catalytic activity">
    <reaction evidence="1">
        <text>ATP + protein L-histidine = ADP + protein N-phospho-L-histidine.</text>
        <dbReference type="EC" id="2.7.13.3"/>
    </reaction>
</comment>
<dbReference type="PROSITE" id="PS50109">
    <property type="entry name" value="HIS_KIN"/>
    <property type="match status" value="1"/>
</dbReference>
<keyword evidence="4" id="KW-0597">Phosphoprotein</keyword>
<feature type="domain" description="HAMP" evidence="12">
    <location>
        <begin position="177"/>
        <end position="231"/>
    </location>
</feature>
<evidence type="ECO:0000259" key="11">
    <source>
        <dbReference type="PROSITE" id="PS50109"/>
    </source>
</evidence>
<keyword evidence="9" id="KW-0902">Two-component regulatory system</keyword>
<evidence type="ECO:0000256" key="5">
    <source>
        <dbReference type="ARBA" id="ARBA00022679"/>
    </source>
</evidence>
<dbReference type="Gene3D" id="3.30.565.10">
    <property type="entry name" value="Histidine kinase-like ATPase, C-terminal domain"/>
    <property type="match status" value="1"/>
</dbReference>
<dbReference type="InterPro" id="IPR005467">
    <property type="entry name" value="His_kinase_dom"/>
</dbReference>
<evidence type="ECO:0000259" key="12">
    <source>
        <dbReference type="PROSITE" id="PS50885"/>
    </source>
</evidence>
<dbReference type="SMART" id="SM00387">
    <property type="entry name" value="HATPase_c"/>
    <property type="match status" value="1"/>
</dbReference>
<sequence>MNLKQKLALRSTLVCALTLLFVFAGTYYFFNNYISQQYFTRLDGRALTTAFFFLEKDEMSTHTYRDYEQKYAQSLDEEVVQIYDARDSVTFVEVHPNYPVSQVLLQKIRTTGKENFRVGERQFTGVYYQDNQGDFVILVSGINNRGIEQVQNLRNVLLLFFLVGIALNYLLNILVAQRTFKPFSAILQKVNTISTDNLNARLPVVADSHDELSELTGTLNMFLARLEKEVNNQRMFLKNISHELKTPLTALMGQAELSLESPYTEAQYRQVLQKIVRDTHQIRSIIEGLLLISGLNTGTQRPPSTSFRLDELVWDVLEKLKFKYPGSVIHTSLEVPSAQEARLEIHSHRELLATALLNILDNAVKFSQNGNPSLTLCIRDQRPALLVENDGPVIPEAELDQLYELFFRGSNTRHIPGHGIGLALTRQILDFCQAHISIQSTLRQGTQVLIQF</sequence>
<dbReference type="Proteomes" id="UP000557307">
    <property type="component" value="Unassembled WGS sequence"/>
</dbReference>
<evidence type="ECO:0000256" key="7">
    <source>
        <dbReference type="ARBA" id="ARBA00022777"/>
    </source>
</evidence>
<comment type="subcellular location">
    <subcellularLocation>
        <location evidence="2">Membrane</location>
    </subcellularLocation>
</comment>
<dbReference type="InterPro" id="IPR050428">
    <property type="entry name" value="TCS_sensor_his_kinase"/>
</dbReference>
<dbReference type="InterPro" id="IPR036097">
    <property type="entry name" value="HisK_dim/P_sf"/>
</dbReference>